<accession>A0A3M7QF95</accession>
<dbReference type="EMBL" id="REGN01006305">
    <property type="protein sequence ID" value="RNA10107.1"/>
    <property type="molecule type" value="Genomic_DNA"/>
</dbReference>
<reference evidence="1 2" key="1">
    <citation type="journal article" date="2018" name="Sci. Rep.">
        <title>Genomic signatures of local adaptation to the degree of environmental predictability in rotifers.</title>
        <authorList>
            <person name="Franch-Gras L."/>
            <person name="Hahn C."/>
            <person name="Garcia-Roger E.M."/>
            <person name="Carmona M.J."/>
            <person name="Serra M."/>
            <person name="Gomez A."/>
        </authorList>
    </citation>
    <scope>NUCLEOTIDE SEQUENCE [LARGE SCALE GENOMIC DNA]</scope>
    <source>
        <strain evidence="1">HYR1</strain>
    </source>
</reference>
<organism evidence="1 2">
    <name type="scientific">Brachionus plicatilis</name>
    <name type="common">Marine rotifer</name>
    <name type="synonym">Brachionus muelleri</name>
    <dbReference type="NCBI Taxonomy" id="10195"/>
    <lineage>
        <taxon>Eukaryota</taxon>
        <taxon>Metazoa</taxon>
        <taxon>Spiralia</taxon>
        <taxon>Gnathifera</taxon>
        <taxon>Rotifera</taxon>
        <taxon>Eurotatoria</taxon>
        <taxon>Monogononta</taxon>
        <taxon>Pseudotrocha</taxon>
        <taxon>Ploima</taxon>
        <taxon>Brachionidae</taxon>
        <taxon>Brachionus</taxon>
    </lineage>
</organism>
<protein>
    <submittedName>
        <fullName evidence="1">Uncharacterized protein</fullName>
    </submittedName>
</protein>
<dbReference type="Proteomes" id="UP000276133">
    <property type="component" value="Unassembled WGS sequence"/>
</dbReference>
<name>A0A3M7QF95_BRAPC</name>
<comment type="caution">
    <text evidence="1">The sequence shown here is derived from an EMBL/GenBank/DDBJ whole genome shotgun (WGS) entry which is preliminary data.</text>
</comment>
<evidence type="ECO:0000313" key="1">
    <source>
        <dbReference type="EMBL" id="RNA10107.1"/>
    </source>
</evidence>
<sequence>MIKVLTRFDTECDFYYLFLPFFIKYGLVKPNLVVPIQTISDKRSYKTPFLNTSFLENENPSHRFGVNYGLVQLK</sequence>
<gene>
    <name evidence="1" type="ORF">BpHYR1_042159</name>
</gene>
<dbReference type="AlphaFoldDB" id="A0A3M7QF95"/>
<keyword evidence="2" id="KW-1185">Reference proteome</keyword>
<evidence type="ECO:0000313" key="2">
    <source>
        <dbReference type="Proteomes" id="UP000276133"/>
    </source>
</evidence>
<proteinExistence type="predicted"/>